<evidence type="ECO:0000313" key="2">
    <source>
        <dbReference type="EMBL" id="UZF86129.1"/>
    </source>
</evidence>
<proteinExistence type="predicted"/>
<dbReference type="AlphaFoldDB" id="A0A9E8CNF7"/>
<dbReference type="InterPro" id="IPR009273">
    <property type="entry name" value="DUF930"/>
</dbReference>
<dbReference type="Pfam" id="PF06059">
    <property type="entry name" value="DUF930"/>
    <property type="match status" value="1"/>
</dbReference>
<dbReference type="EMBL" id="CP102774">
    <property type="protein sequence ID" value="UZF86129.1"/>
    <property type="molecule type" value="Genomic_DNA"/>
</dbReference>
<sequence>MAITLPARFARPAPGLPVAAILHAALLAWLASFAIQSFESAPIAEQSVEVELRTQDEFEALTRPMPPPAVVAPVPAPPVLPQEPAKPDEPAPSSQLPAPRPQPAPAEADGMIHPPRMLSQRVLADPRSRETVALLPRLAPDERVEQLCGLEAMGQIHDWQRDFEPDRVTAYALSGTKLSGRVLTAEGAAFRSRRRWYGLRFACTVSPDLKRVTAFAFHVGEPIPQERWDALGLPAVH</sequence>
<protein>
    <submittedName>
        <fullName evidence="2">DUF930 domain-containing protein</fullName>
    </submittedName>
</protein>
<accession>A0A9E8CNF7</accession>
<evidence type="ECO:0000256" key="1">
    <source>
        <dbReference type="SAM" id="MobiDB-lite"/>
    </source>
</evidence>
<organism evidence="2">
    <name type="scientific">Bosea sp. NBC_00436</name>
    <dbReference type="NCBI Taxonomy" id="2969620"/>
    <lineage>
        <taxon>Bacteria</taxon>
        <taxon>Pseudomonadati</taxon>
        <taxon>Pseudomonadota</taxon>
        <taxon>Alphaproteobacteria</taxon>
        <taxon>Hyphomicrobiales</taxon>
        <taxon>Boseaceae</taxon>
        <taxon>Bosea</taxon>
    </lineage>
</organism>
<name>A0A9E8CNF7_9HYPH</name>
<gene>
    <name evidence="2" type="ORF">NWE54_20320</name>
</gene>
<feature type="region of interest" description="Disordered" evidence="1">
    <location>
        <begin position="62"/>
        <end position="112"/>
    </location>
</feature>
<reference evidence="2" key="1">
    <citation type="submission" date="2022-08" db="EMBL/GenBank/DDBJ databases">
        <title>Complete Genome Sequences of 2 Bosea sp. soil isolates.</title>
        <authorList>
            <person name="Alvarez Arevalo M."/>
            <person name="Sterndorff E.B."/>
            <person name="Faurdal D."/>
            <person name="Joergensen T.S."/>
            <person name="Weber T."/>
        </authorList>
    </citation>
    <scope>NUCLEOTIDE SEQUENCE</scope>
    <source>
        <strain evidence="2">NBC_00436</strain>
    </source>
</reference>
<feature type="compositionally biased region" description="Pro residues" evidence="1">
    <location>
        <begin position="64"/>
        <end position="81"/>
    </location>
</feature>